<evidence type="ECO:0000313" key="1">
    <source>
        <dbReference type="EMBL" id="KAJ0035294.1"/>
    </source>
</evidence>
<keyword evidence="2" id="KW-1185">Reference proteome</keyword>
<dbReference type="Proteomes" id="UP001163603">
    <property type="component" value="Chromosome 7"/>
</dbReference>
<accession>A0ACC0YDU5</accession>
<evidence type="ECO:0000313" key="2">
    <source>
        <dbReference type="Proteomes" id="UP001163603"/>
    </source>
</evidence>
<reference evidence="2" key="1">
    <citation type="journal article" date="2023" name="G3 (Bethesda)">
        <title>Genome assembly and association tests identify interacting loci associated with vigor, precocity, and sex in interspecific pistachio rootstocks.</title>
        <authorList>
            <person name="Palmer W."/>
            <person name="Jacygrad E."/>
            <person name="Sagayaradj S."/>
            <person name="Cavanaugh K."/>
            <person name="Han R."/>
            <person name="Bertier L."/>
            <person name="Beede B."/>
            <person name="Kafkas S."/>
            <person name="Golino D."/>
            <person name="Preece J."/>
            <person name="Michelmore R."/>
        </authorList>
    </citation>
    <scope>NUCLEOTIDE SEQUENCE [LARGE SCALE GENOMIC DNA]</scope>
</reference>
<comment type="caution">
    <text evidence="1">The sequence shown here is derived from an EMBL/GenBank/DDBJ whole genome shotgun (WGS) entry which is preliminary data.</text>
</comment>
<name>A0ACC0YDU5_9ROSI</name>
<proteinExistence type="predicted"/>
<protein>
    <submittedName>
        <fullName evidence="1">Uncharacterized protein</fullName>
    </submittedName>
</protein>
<dbReference type="EMBL" id="CM047742">
    <property type="protein sequence ID" value="KAJ0035294.1"/>
    <property type="molecule type" value="Genomic_DNA"/>
</dbReference>
<organism evidence="1 2">
    <name type="scientific">Pistacia integerrima</name>
    <dbReference type="NCBI Taxonomy" id="434235"/>
    <lineage>
        <taxon>Eukaryota</taxon>
        <taxon>Viridiplantae</taxon>
        <taxon>Streptophyta</taxon>
        <taxon>Embryophyta</taxon>
        <taxon>Tracheophyta</taxon>
        <taxon>Spermatophyta</taxon>
        <taxon>Magnoliopsida</taxon>
        <taxon>eudicotyledons</taxon>
        <taxon>Gunneridae</taxon>
        <taxon>Pentapetalae</taxon>
        <taxon>rosids</taxon>
        <taxon>malvids</taxon>
        <taxon>Sapindales</taxon>
        <taxon>Anacardiaceae</taxon>
        <taxon>Pistacia</taxon>
    </lineage>
</organism>
<sequence length="75" mass="8381">MENGVEWSEGSISNLIANPHKLPKQQAAHNERIWLLDGCGSNRTLASPSAYLLTTFLARRHCSVGLSAGYRERNW</sequence>
<gene>
    <name evidence="1" type="ORF">Pint_24476</name>
</gene>